<name>A0A449AUA1_9BACT</name>
<dbReference type="EMBL" id="LR215024">
    <property type="protein sequence ID" value="VEU70050.1"/>
    <property type="molecule type" value="Genomic_DNA"/>
</dbReference>
<dbReference type="Proteomes" id="UP000290815">
    <property type="component" value="Chromosome"/>
</dbReference>
<feature type="transmembrane region" description="Helical" evidence="1">
    <location>
        <begin position="69"/>
        <end position="93"/>
    </location>
</feature>
<evidence type="ECO:0000256" key="1">
    <source>
        <dbReference type="SAM" id="Phobius"/>
    </source>
</evidence>
<keyword evidence="1" id="KW-0812">Transmembrane</keyword>
<organism evidence="2 3">
    <name type="scientific">Mycoplasmopsis glycophila</name>
    <dbReference type="NCBI Taxonomy" id="171285"/>
    <lineage>
        <taxon>Bacteria</taxon>
        <taxon>Bacillati</taxon>
        <taxon>Mycoplasmatota</taxon>
        <taxon>Mycoplasmoidales</taxon>
        <taxon>Metamycoplasmataceae</taxon>
        <taxon>Mycoplasmopsis</taxon>
    </lineage>
</organism>
<dbReference type="AlphaFoldDB" id="A0A449AUA1"/>
<feature type="transmembrane region" description="Helical" evidence="1">
    <location>
        <begin position="113"/>
        <end position="140"/>
    </location>
</feature>
<evidence type="ECO:0000313" key="2">
    <source>
        <dbReference type="EMBL" id="VEU70050.1"/>
    </source>
</evidence>
<evidence type="ECO:0000313" key="3">
    <source>
        <dbReference type="Proteomes" id="UP000290815"/>
    </source>
</evidence>
<keyword evidence="3" id="KW-1185">Reference proteome</keyword>
<sequence>MWHAQNPAYMIMMQADLLKRKMVKSLVLWLIVYPILICIPFGLIAGLYGKQIVQVGIENYDYKNINIALLAFCGFYLFIIGIASFVTFISTIVKCFSYTGNIQTFLLSSGYFGLYNFGICRTFFIIGIFFPIFYLIAMIMTISRASALKRNLALAMSTQQNQWN</sequence>
<dbReference type="KEGG" id="mgly:NCTC10194_00044"/>
<keyword evidence="1" id="KW-1133">Transmembrane helix</keyword>
<proteinExistence type="predicted"/>
<accession>A0A449AUA1</accession>
<protein>
    <submittedName>
        <fullName evidence="2">Uncharacterized protein</fullName>
    </submittedName>
</protein>
<keyword evidence="1" id="KW-0472">Membrane</keyword>
<gene>
    <name evidence="2" type="ORF">NCTC10194_00044</name>
</gene>
<reference evidence="2 3" key="1">
    <citation type="submission" date="2019-01" db="EMBL/GenBank/DDBJ databases">
        <authorList>
            <consortium name="Pathogen Informatics"/>
        </authorList>
    </citation>
    <scope>NUCLEOTIDE SEQUENCE [LARGE SCALE GENOMIC DNA]</scope>
    <source>
        <strain evidence="2 3">NCTC10194</strain>
    </source>
</reference>
<feature type="transmembrane region" description="Helical" evidence="1">
    <location>
        <begin position="26"/>
        <end position="48"/>
    </location>
</feature>